<dbReference type="GeneID" id="93980303"/>
<accession>A0A7W3RKP0</accession>
<organism evidence="1 2">
    <name type="scientific">Streptomyces murinus</name>
    <dbReference type="NCBI Taxonomy" id="33900"/>
    <lineage>
        <taxon>Bacteria</taxon>
        <taxon>Bacillati</taxon>
        <taxon>Actinomycetota</taxon>
        <taxon>Actinomycetes</taxon>
        <taxon>Kitasatosporales</taxon>
        <taxon>Streptomycetaceae</taxon>
        <taxon>Streptomyces</taxon>
    </lineage>
</organism>
<reference evidence="1 2" key="1">
    <citation type="submission" date="2020-08" db="EMBL/GenBank/DDBJ databases">
        <title>Sequencing the genomes of 1000 actinobacteria strains.</title>
        <authorList>
            <person name="Klenk H.-P."/>
        </authorList>
    </citation>
    <scope>NUCLEOTIDE SEQUENCE [LARGE SCALE GENOMIC DNA]</scope>
    <source>
        <strain evidence="1 2">DSM 41827</strain>
    </source>
</reference>
<comment type="caution">
    <text evidence="1">The sequence shown here is derived from an EMBL/GenBank/DDBJ whole genome shotgun (WGS) entry which is preliminary data.</text>
</comment>
<sequence>MPYHLRFFFEYGVDTPLWPGPSEMADFDSPYGYPCAPEKLPITPATSNELTRLADLYQSSLDWDHPAGPSPWTHEQQESFRHEADTALGALRRELGDGWTIEDQRN</sequence>
<dbReference type="AlphaFoldDB" id="A0A7W3RKP0"/>
<dbReference type="Proteomes" id="UP000577386">
    <property type="component" value="Unassembled WGS sequence"/>
</dbReference>
<gene>
    <name evidence="1" type="ORF">HDA42_001766</name>
</gene>
<dbReference type="RefSeq" id="WP_182775228.1">
    <property type="nucleotide sequence ID" value="NZ_BAAAHW010000007.1"/>
</dbReference>
<proteinExistence type="predicted"/>
<evidence type="ECO:0000313" key="1">
    <source>
        <dbReference type="EMBL" id="MBA9052588.1"/>
    </source>
</evidence>
<keyword evidence="2" id="KW-1185">Reference proteome</keyword>
<protein>
    <submittedName>
        <fullName evidence="1">Uncharacterized protein</fullName>
    </submittedName>
</protein>
<evidence type="ECO:0000313" key="2">
    <source>
        <dbReference type="Proteomes" id="UP000577386"/>
    </source>
</evidence>
<dbReference type="EMBL" id="JACJIJ010000002">
    <property type="protein sequence ID" value="MBA9052588.1"/>
    <property type="molecule type" value="Genomic_DNA"/>
</dbReference>
<name>A0A7W3RKP0_STRMR</name>